<dbReference type="InterPro" id="IPR050218">
    <property type="entry name" value="LptD"/>
</dbReference>
<feature type="non-terminal residue" evidence="2">
    <location>
        <position position="360"/>
    </location>
</feature>
<dbReference type="GO" id="GO:0009279">
    <property type="term" value="C:cell outer membrane"/>
    <property type="evidence" value="ECO:0007669"/>
    <property type="project" value="TreeGrafter"/>
</dbReference>
<accession>A0A382P2D3</accession>
<feature type="non-terminal residue" evidence="2">
    <location>
        <position position="1"/>
    </location>
</feature>
<organism evidence="2">
    <name type="scientific">marine metagenome</name>
    <dbReference type="NCBI Taxonomy" id="408172"/>
    <lineage>
        <taxon>unclassified sequences</taxon>
        <taxon>metagenomes</taxon>
        <taxon>ecological metagenomes</taxon>
    </lineage>
</organism>
<dbReference type="GO" id="GO:1990351">
    <property type="term" value="C:transporter complex"/>
    <property type="evidence" value="ECO:0007669"/>
    <property type="project" value="TreeGrafter"/>
</dbReference>
<gene>
    <name evidence="2" type="ORF">METZ01_LOCUS319762</name>
</gene>
<dbReference type="EMBL" id="UINC01104043">
    <property type="protein sequence ID" value="SVC66908.1"/>
    <property type="molecule type" value="Genomic_DNA"/>
</dbReference>
<name>A0A382P2D3_9ZZZZ</name>
<feature type="domain" description="LPS-assembly protein LptD central" evidence="1">
    <location>
        <begin position="312"/>
        <end position="357"/>
    </location>
</feature>
<sequence length="360" mass="40969">VLHLNGNTMMISGLDTLTCDSMIYWSKLDSIYAKGEIRYVHGPNRGIFGDEMEIQYEDSLVKMIRVLKNAFAYNDLNFQINKDGPYLHFRDEMTSKEMIAHFQGEYISRLELMNMASTLYHVVDDSLLAGENDASGDTIRIDFQEGVIKRLQIQGGALGEFNPEGKNTRIDTTVYYGGEYIDYHIEEQLTLLSQGAFVEYQDTRLSAGKILVNWETNILDAILINEEYPTVQTKGEAPMKGNSMVFDLVAKHGRIVKGRTSLNQGFYHGREVYRDDPNVFHVKSSKYTSCDLYNPHFYLGSRKMKMLPGDRVIAKPLWLHIYDMPIIGLPLAVFPNKGGKRQSGWIMPSFDSYKSIGTGF</sequence>
<proteinExistence type="predicted"/>
<dbReference type="InterPro" id="IPR045659">
    <property type="entry name" value="LptD_2"/>
</dbReference>
<reference evidence="2" key="1">
    <citation type="submission" date="2018-05" db="EMBL/GenBank/DDBJ databases">
        <authorList>
            <person name="Lanie J.A."/>
            <person name="Ng W.-L."/>
            <person name="Kazmierczak K.M."/>
            <person name="Andrzejewski T.M."/>
            <person name="Davidsen T.M."/>
            <person name="Wayne K.J."/>
            <person name="Tettelin H."/>
            <person name="Glass J.I."/>
            <person name="Rusch D."/>
            <person name="Podicherti R."/>
            <person name="Tsui H.-C.T."/>
            <person name="Winkler M.E."/>
        </authorList>
    </citation>
    <scope>NUCLEOTIDE SEQUENCE</scope>
</reference>
<protein>
    <recommendedName>
        <fullName evidence="1">LPS-assembly protein LptD central domain-containing protein</fullName>
    </recommendedName>
</protein>
<dbReference type="Pfam" id="PF19838">
    <property type="entry name" value="LptD_2"/>
    <property type="match status" value="1"/>
</dbReference>
<evidence type="ECO:0000313" key="2">
    <source>
        <dbReference type="EMBL" id="SVC66908.1"/>
    </source>
</evidence>
<dbReference type="PANTHER" id="PTHR30189">
    <property type="entry name" value="LPS-ASSEMBLY PROTEIN"/>
    <property type="match status" value="1"/>
</dbReference>
<evidence type="ECO:0000259" key="1">
    <source>
        <dbReference type="Pfam" id="PF19838"/>
    </source>
</evidence>
<dbReference type="AlphaFoldDB" id="A0A382P2D3"/>
<dbReference type="PANTHER" id="PTHR30189:SF1">
    <property type="entry name" value="LPS-ASSEMBLY PROTEIN LPTD"/>
    <property type="match status" value="1"/>
</dbReference>